<dbReference type="EC" id="2.7.13.3" evidence="2"/>
<dbReference type="InterPro" id="IPR036890">
    <property type="entry name" value="HATPase_C_sf"/>
</dbReference>
<keyword evidence="3 6" id="KW-0808">Transferase</keyword>
<dbReference type="SUPFAM" id="SSF55781">
    <property type="entry name" value="GAF domain-like"/>
    <property type="match status" value="1"/>
</dbReference>
<dbReference type="SMART" id="SM00387">
    <property type="entry name" value="HATPase_c"/>
    <property type="match status" value="1"/>
</dbReference>
<dbReference type="GO" id="GO:0016020">
    <property type="term" value="C:membrane"/>
    <property type="evidence" value="ECO:0007669"/>
    <property type="project" value="InterPro"/>
</dbReference>
<dbReference type="EMBL" id="AP014924">
    <property type="protein sequence ID" value="BAS25926.1"/>
    <property type="molecule type" value="Genomic_DNA"/>
</dbReference>
<dbReference type="Pfam" id="PF01590">
    <property type="entry name" value="GAF"/>
    <property type="match status" value="1"/>
</dbReference>
<keyword evidence="3 6" id="KW-0418">Kinase</keyword>
<protein>
    <recommendedName>
        <fullName evidence="2">histidine kinase</fullName>
        <ecNumber evidence="2">2.7.13.3</ecNumber>
    </recommendedName>
</protein>
<dbReference type="InterPro" id="IPR005467">
    <property type="entry name" value="His_kinase_dom"/>
</dbReference>
<evidence type="ECO:0000256" key="3">
    <source>
        <dbReference type="ARBA" id="ARBA00022777"/>
    </source>
</evidence>
<dbReference type="KEGG" id="lpil:LIP_0069"/>
<evidence type="ECO:0000256" key="1">
    <source>
        <dbReference type="ARBA" id="ARBA00000085"/>
    </source>
</evidence>
<dbReference type="InterPro" id="IPR029016">
    <property type="entry name" value="GAF-like_dom_sf"/>
</dbReference>
<evidence type="ECO:0000313" key="7">
    <source>
        <dbReference type="Proteomes" id="UP000065807"/>
    </source>
</evidence>
<dbReference type="Proteomes" id="UP000065807">
    <property type="component" value="Chromosome"/>
</dbReference>
<evidence type="ECO:0000256" key="4">
    <source>
        <dbReference type="ARBA" id="ARBA00023012"/>
    </source>
</evidence>
<dbReference type="PANTHER" id="PTHR34220:SF7">
    <property type="entry name" value="SENSOR HISTIDINE KINASE YPDA"/>
    <property type="match status" value="1"/>
</dbReference>
<name>A0A0K2SFP6_LIMPI</name>
<evidence type="ECO:0000256" key="2">
    <source>
        <dbReference type="ARBA" id="ARBA00012438"/>
    </source>
</evidence>
<comment type="catalytic activity">
    <reaction evidence="1">
        <text>ATP + protein L-histidine = ADP + protein N-phospho-L-histidine.</text>
        <dbReference type="EC" id="2.7.13.3"/>
    </reaction>
</comment>
<dbReference type="AlphaFoldDB" id="A0A0K2SFP6"/>
<dbReference type="OrthoDB" id="9809348at2"/>
<dbReference type="InterPro" id="IPR003594">
    <property type="entry name" value="HATPase_dom"/>
</dbReference>
<dbReference type="PANTHER" id="PTHR34220">
    <property type="entry name" value="SENSOR HISTIDINE KINASE YPDA"/>
    <property type="match status" value="1"/>
</dbReference>
<reference evidence="7" key="1">
    <citation type="submission" date="2015-07" db="EMBL/GenBank/DDBJ databases">
        <title>Complete genome sequence and phylogenetic analysis of Limnochorda pilosa.</title>
        <authorList>
            <person name="Watanabe M."/>
            <person name="Kojima H."/>
            <person name="Fukui M."/>
        </authorList>
    </citation>
    <scope>NUCLEOTIDE SEQUENCE [LARGE SCALE GENOMIC DNA]</scope>
    <source>
        <strain evidence="7">HC45</strain>
    </source>
</reference>
<dbReference type="RefSeq" id="WP_068132806.1">
    <property type="nucleotide sequence ID" value="NZ_AP014924.1"/>
</dbReference>
<dbReference type="InterPro" id="IPR003018">
    <property type="entry name" value="GAF"/>
</dbReference>
<dbReference type="Gene3D" id="3.30.450.40">
    <property type="match status" value="1"/>
</dbReference>
<evidence type="ECO:0000313" key="6">
    <source>
        <dbReference type="EMBL" id="BAS25926.1"/>
    </source>
</evidence>
<dbReference type="Pfam" id="PF02518">
    <property type="entry name" value="HATPase_c"/>
    <property type="match status" value="1"/>
</dbReference>
<dbReference type="Pfam" id="PF06580">
    <property type="entry name" value="His_kinase"/>
    <property type="match status" value="1"/>
</dbReference>
<proteinExistence type="predicted"/>
<evidence type="ECO:0000259" key="5">
    <source>
        <dbReference type="PROSITE" id="PS50109"/>
    </source>
</evidence>
<dbReference type="SMART" id="SM00065">
    <property type="entry name" value="GAF"/>
    <property type="match status" value="1"/>
</dbReference>
<dbReference type="GO" id="GO:0000155">
    <property type="term" value="F:phosphorelay sensor kinase activity"/>
    <property type="evidence" value="ECO:0007669"/>
    <property type="project" value="InterPro"/>
</dbReference>
<dbReference type="PRINTS" id="PR00344">
    <property type="entry name" value="BCTRLSENSOR"/>
</dbReference>
<gene>
    <name evidence="6" type="ORF">LIP_0069</name>
</gene>
<dbReference type="InterPro" id="IPR004358">
    <property type="entry name" value="Sig_transdc_His_kin-like_C"/>
</dbReference>
<dbReference type="InterPro" id="IPR050640">
    <property type="entry name" value="Bact_2-comp_sensor_kinase"/>
</dbReference>
<keyword evidence="4" id="KW-0902">Two-component regulatory system</keyword>
<dbReference type="PROSITE" id="PS50109">
    <property type="entry name" value="HIS_KIN"/>
    <property type="match status" value="1"/>
</dbReference>
<dbReference type="STRING" id="1555112.LIP_0069"/>
<dbReference type="SUPFAM" id="SSF55874">
    <property type="entry name" value="ATPase domain of HSP90 chaperone/DNA topoisomerase II/histidine kinase"/>
    <property type="match status" value="1"/>
</dbReference>
<dbReference type="InterPro" id="IPR010559">
    <property type="entry name" value="Sig_transdc_His_kin_internal"/>
</dbReference>
<reference evidence="7" key="2">
    <citation type="journal article" date="2016" name="Int. J. Syst. Evol. Microbiol.">
        <title>Complete genome sequence and cell structure of Limnochorda pilosa, a Gram-negative spore-former within the phylum Firmicutes.</title>
        <authorList>
            <person name="Watanabe M."/>
            <person name="Kojima H."/>
            <person name="Fukui M."/>
        </authorList>
    </citation>
    <scope>NUCLEOTIDE SEQUENCE [LARGE SCALE GENOMIC DNA]</scope>
    <source>
        <strain evidence="7">HC45</strain>
    </source>
</reference>
<sequence length="449" mass="48876">MLSFHFWVAAGAAAGFLPALIAFGPSVAVGVAFAGVELVLHLLIYVEVTRARRREPRLEGLPAGGSGARWSSSARLVEQTLPYWRAGFTEEGARRTVRLLASLTGCPWVGITDTERLLAAWPGADRLSGADPPGGAEAAQMGLDRLTQRVLASGRPADESEEVPGSGLLVRYAVPLRSRGQAVGTLQVQHAATSAGRAVREQMEGLAQILSLQIELADMSRQAELLAVAELNALRAQINPHFLFNTLNTIAARIRTDPVAARRLLLKLSEFFRYGVRQTGQLVPFSQEFHLVRTYLFLEKARYGDRLRVRYDIDPEVLGAEVPAFVLQPLVENAVRHGVGPKREGGQVLVVAYIDPLTRSLVLAVRDDGAGMDAPRRDVLPGQETEGEGVGLRNIQERLTRLYGEAFRFQIESRPGKGTSVLLRLPLSAAREPGWEPVPRGSLRTGVRA</sequence>
<dbReference type="Gene3D" id="3.30.565.10">
    <property type="entry name" value="Histidine kinase-like ATPase, C-terminal domain"/>
    <property type="match status" value="1"/>
</dbReference>
<feature type="domain" description="Histidine kinase" evidence="5">
    <location>
        <begin position="326"/>
        <end position="429"/>
    </location>
</feature>
<accession>A0A0K2SFP6</accession>
<organism evidence="6 7">
    <name type="scientific">Limnochorda pilosa</name>
    <dbReference type="NCBI Taxonomy" id="1555112"/>
    <lineage>
        <taxon>Bacteria</taxon>
        <taxon>Bacillati</taxon>
        <taxon>Bacillota</taxon>
        <taxon>Limnochordia</taxon>
        <taxon>Limnochordales</taxon>
        <taxon>Limnochordaceae</taxon>
        <taxon>Limnochorda</taxon>
    </lineage>
</organism>
<keyword evidence="7" id="KW-1185">Reference proteome</keyword>